<protein>
    <recommendedName>
        <fullName evidence="2">FlgD Ig-like domain-containing protein</fullName>
    </recommendedName>
</protein>
<sequence>MVNFLLTLLLFSQTYRTIQIDGNLSDWTQEELVIPDSPTDCAVTGNEIFGIYLTWDANYLYIGASYKLQNKALLVVLDRGTGKGVHDINNLDWYPRNFQFFGMNADILIALWNADLGTGGVREITGEVVNNTIKTRPFPGVMIQNRATPGDSGGLEVAIPFNQLYPEGFPKGATIKAVALIAGSDHEGGIESAPDNPWIRPYQASSVRKITRILLDANNDSMPDEGVYPKDVAEIVYTEEKTLKLTKFDLSQRAARIGETINITVSVTDYSNLDIAIYDEKGSLKKRFASFNANPDEEYTFTWDLKDLTGNFVNQGTYIIVVKAGESVREKKAVLVYR</sequence>
<proteinExistence type="predicted"/>
<dbReference type="SUPFAM" id="SSF49344">
    <property type="entry name" value="CBD9-like"/>
    <property type="match status" value="1"/>
</dbReference>
<organism evidence="1">
    <name type="scientific">candidate division WOR-3 bacterium</name>
    <dbReference type="NCBI Taxonomy" id="2052148"/>
    <lineage>
        <taxon>Bacteria</taxon>
        <taxon>Bacteria division WOR-3</taxon>
    </lineage>
</organism>
<evidence type="ECO:0008006" key="2">
    <source>
        <dbReference type="Google" id="ProtNLM"/>
    </source>
</evidence>
<comment type="caution">
    <text evidence="1">The sequence shown here is derived from an EMBL/GenBank/DDBJ whole genome shotgun (WGS) entry which is preliminary data.</text>
</comment>
<name>A0A7V3KPV6_UNCW3</name>
<dbReference type="Gene3D" id="2.60.40.4070">
    <property type="match status" value="1"/>
</dbReference>
<evidence type="ECO:0000313" key="1">
    <source>
        <dbReference type="EMBL" id="HGB36624.1"/>
    </source>
</evidence>
<accession>A0A7V3KPV6</accession>
<dbReference type="Gene3D" id="2.60.40.1190">
    <property type="match status" value="1"/>
</dbReference>
<reference evidence="1" key="1">
    <citation type="journal article" date="2020" name="mSystems">
        <title>Genome- and Community-Level Interaction Insights into Carbon Utilization and Element Cycling Functions of Hydrothermarchaeota in Hydrothermal Sediment.</title>
        <authorList>
            <person name="Zhou Z."/>
            <person name="Liu Y."/>
            <person name="Xu W."/>
            <person name="Pan J."/>
            <person name="Luo Z.H."/>
            <person name="Li M."/>
        </authorList>
    </citation>
    <scope>NUCLEOTIDE SEQUENCE [LARGE SCALE GENOMIC DNA]</scope>
    <source>
        <strain evidence="1">SpSt-754</strain>
    </source>
</reference>
<gene>
    <name evidence="1" type="ORF">ENV38_06955</name>
</gene>
<dbReference type="AlphaFoldDB" id="A0A7V3KPV6"/>
<dbReference type="EMBL" id="DTGD01000259">
    <property type="protein sequence ID" value="HGB36624.1"/>
    <property type="molecule type" value="Genomic_DNA"/>
</dbReference>